<dbReference type="GO" id="GO:0015833">
    <property type="term" value="P:peptide transport"/>
    <property type="evidence" value="ECO:0007669"/>
    <property type="project" value="InterPro"/>
</dbReference>
<keyword evidence="1" id="KW-0813">Transport</keyword>
<proteinExistence type="predicted"/>
<dbReference type="InterPro" id="IPR017871">
    <property type="entry name" value="ABC_transporter-like_CS"/>
</dbReference>
<reference evidence="5 6" key="1">
    <citation type="submission" date="2016-06" db="EMBL/GenBank/DDBJ databases">
        <title>Respiratory ammonification of nitrate coupled to the oxidation of elemental sulfur in deep-sea autotrophic thermophilic bacteria.</title>
        <authorList>
            <person name="Slobodkina G.B."/>
            <person name="Mardanov A.V."/>
            <person name="Ravin N.V."/>
            <person name="Frolova A.A."/>
            <person name="Viryasiv M.B."/>
            <person name="Chernyh N.A."/>
            <person name="Bonch-Osmolovskaya E.A."/>
            <person name="Slobodkin A.I."/>
        </authorList>
    </citation>
    <scope>NUCLEOTIDE SEQUENCE [LARGE SCALE GENOMIC DNA]</scope>
    <source>
        <strain evidence="5 6">S69</strain>
    </source>
</reference>
<dbReference type="GO" id="GO:0055085">
    <property type="term" value="P:transmembrane transport"/>
    <property type="evidence" value="ECO:0007669"/>
    <property type="project" value="UniProtKB-ARBA"/>
</dbReference>
<dbReference type="Gene3D" id="3.40.50.300">
    <property type="entry name" value="P-loop containing nucleotide triphosphate hydrolases"/>
    <property type="match status" value="1"/>
</dbReference>
<evidence type="ECO:0000256" key="1">
    <source>
        <dbReference type="ARBA" id="ARBA00022448"/>
    </source>
</evidence>
<dbReference type="GO" id="GO:0005524">
    <property type="term" value="F:ATP binding"/>
    <property type="evidence" value="ECO:0007669"/>
    <property type="project" value="UniProtKB-KW"/>
</dbReference>
<dbReference type="Pfam" id="PF08352">
    <property type="entry name" value="oligo_HPY"/>
    <property type="match status" value="1"/>
</dbReference>
<evidence type="ECO:0000256" key="3">
    <source>
        <dbReference type="ARBA" id="ARBA00022840"/>
    </source>
</evidence>
<dbReference type="PROSITE" id="PS00211">
    <property type="entry name" value="ABC_TRANSPORTER_1"/>
    <property type="match status" value="1"/>
</dbReference>
<dbReference type="SUPFAM" id="SSF52540">
    <property type="entry name" value="P-loop containing nucleoside triphosphate hydrolases"/>
    <property type="match status" value="1"/>
</dbReference>
<protein>
    <submittedName>
        <fullName evidence="5">Oligopeptide transport ATP-binding protein OppF</fullName>
    </submittedName>
</protein>
<dbReference type="InterPro" id="IPR027417">
    <property type="entry name" value="P-loop_NTPase"/>
</dbReference>
<name>A0A1B9F7V1_9BACT</name>
<dbReference type="PANTHER" id="PTHR43776">
    <property type="entry name" value="TRANSPORT ATP-BINDING PROTEIN"/>
    <property type="match status" value="1"/>
</dbReference>
<dbReference type="PROSITE" id="PS50893">
    <property type="entry name" value="ABC_TRANSPORTER_2"/>
    <property type="match status" value="1"/>
</dbReference>
<accession>A0A1B9F7V1</accession>
<dbReference type="Proteomes" id="UP000093080">
    <property type="component" value="Unassembled WGS sequence"/>
</dbReference>
<dbReference type="STRING" id="1156395.DBT_0849"/>
<dbReference type="AlphaFoldDB" id="A0A1B9F7V1"/>
<comment type="caution">
    <text evidence="5">The sequence shown here is derived from an EMBL/GenBank/DDBJ whole genome shotgun (WGS) entry which is preliminary data.</text>
</comment>
<dbReference type="EMBL" id="MAGO01000003">
    <property type="protein sequence ID" value="OCC15924.1"/>
    <property type="molecule type" value="Genomic_DNA"/>
</dbReference>
<dbReference type="RefSeq" id="WP_244155306.1">
    <property type="nucleotide sequence ID" value="NZ_MAGO01000003.1"/>
</dbReference>
<sequence>MKMQINSALNTQNSKLLKGDCSFNSKLKTQHSTLLIRASGLQKSYFIKKGFFATSSHEVRAVRNVDLEIKEGEILGLVGESGSGKSTLARLLLGLEPPTKGEVWFQGRSLWGKAKGSRISKEFRRTSQMIFQDPVSSLNPKKTVYETLREPLLIHGLCDKSRLEAEVVSLLKEVGLGPAFLDRYPHELSGGQKQRIGIARALSTRPSFIICDEPTSALDVSIQAQIINLILDLHERHCLTILFISHAIPIVKFVSDKIAVMYRGVIVEIFPSDATPLHPYTRLLMKAVPKVTIPITKNSKLKTQNLDRTLECQPSDFSDVQLGSKLSHDACPFFERCRVRKGECKSVSPVLREIGPGHFVACINPYDA</sequence>
<dbReference type="Pfam" id="PF00005">
    <property type="entry name" value="ABC_tran"/>
    <property type="match status" value="1"/>
</dbReference>
<evidence type="ECO:0000259" key="4">
    <source>
        <dbReference type="PROSITE" id="PS50893"/>
    </source>
</evidence>
<dbReference type="InterPro" id="IPR003593">
    <property type="entry name" value="AAA+_ATPase"/>
</dbReference>
<feature type="domain" description="ABC transporter" evidence="4">
    <location>
        <begin position="36"/>
        <end position="288"/>
    </location>
</feature>
<dbReference type="InterPro" id="IPR003439">
    <property type="entry name" value="ABC_transporter-like_ATP-bd"/>
</dbReference>
<organism evidence="5 6">
    <name type="scientific">Dissulfuribacter thermophilus</name>
    <dbReference type="NCBI Taxonomy" id="1156395"/>
    <lineage>
        <taxon>Bacteria</taxon>
        <taxon>Pseudomonadati</taxon>
        <taxon>Thermodesulfobacteriota</taxon>
        <taxon>Dissulfuribacteria</taxon>
        <taxon>Dissulfuribacterales</taxon>
        <taxon>Dissulfuribacteraceae</taxon>
        <taxon>Dissulfuribacter</taxon>
    </lineage>
</organism>
<evidence type="ECO:0000313" key="6">
    <source>
        <dbReference type="Proteomes" id="UP000093080"/>
    </source>
</evidence>
<dbReference type="SMART" id="SM00382">
    <property type="entry name" value="AAA"/>
    <property type="match status" value="1"/>
</dbReference>
<dbReference type="InterPro" id="IPR050319">
    <property type="entry name" value="ABC_transp_ATP-bind"/>
</dbReference>
<dbReference type="NCBIfam" id="TIGR01727">
    <property type="entry name" value="oligo_HPY"/>
    <property type="match status" value="1"/>
</dbReference>
<keyword evidence="6" id="KW-1185">Reference proteome</keyword>
<dbReference type="InterPro" id="IPR013563">
    <property type="entry name" value="Oligopep_ABC_C"/>
</dbReference>
<dbReference type="CDD" id="cd03257">
    <property type="entry name" value="ABC_NikE_OppD_transporters"/>
    <property type="match status" value="1"/>
</dbReference>
<keyword evidence="2" id="KW-0547">Nucleotide-binding</keyword>
<evidence type="ECO:0000256" key="2">
    <source>
        <dbReference type="ARBA" id="ARBA00022741"/>
    </source>
</evidence>
<evidence type="ECO:0000313" key="5">
    <source>
        <dbReference type="EMBL" id="OCC15924.1"/>
    </source>
</evidence>
<keyword evidence="3 5" id="KW-0067">ATP-binding</keyword>
<gene>
    <name evidence="5" type="ORF">DBT_0849</name>
</gene>
<dbReference type="GO" id="GO:0016887">
    <property type="term" value="F:ATP hydrolysis activity"/>
    <property type="evidence" value="ECO:0007669"/>
    <property type="project" value="InterPro"/>
</dbReference>